<dbReference type="Proteomes" id="UP001597387">
    <property type="component" value="Unassembled WGS sequence"/>
</dbReference>
<dbReference type="EMBL" id="JBHUHZ010000001">
    <property type="protein sequence ID" value="MFD2161477.1"/>
    <property type="molecule type" value="Genomic_DNA"/>
</dbReference>
<keyword evidence="2" id="KW-0812">Transmembrane</keyword>
<feature type="transmembrane region" description="Helical" evidence="2">
    <location>
        <begin position="17"/>
        <end position="36"/>
    </location>
</feature>
<dbReference type="RefSeq" id="WP_255899228.1">
    <property type="nucleotide sequence ID" value="NZ_JAFMZO010000001.1"/>
</dbReference>
<protein>
    <recommendedName>
        <fullName evidence="5">Chromosome segregation protein SMC</fullName>
    </recommendedName>
</protein>
<evidence type="ECO:0000256" key="1">
    <source>
        <dbReference type="SAM" id="Coils"/>
    </source>
</evidence>
<proteinExistence type="predicted"/>
<keyword evidence="2" id="KW-0472">Membrane</keyword>
<comment type="caution">
    <text evidence="3">The sequence shown here is derived from an EMBL/GenBank/DDBJ whole genome shotgun (WGS) entry which is preliminary data.</text>
</comment>
<evidence type="ECO:0000313" key="4">
    <source>
        <dbReference type="Proteomes" id="UP001597387"/>
    </source>
</evidence>
<feature type="coiled-coil region" evidence="1">
    <location>
        <begin position="45"/>
        <end position="149"/>
    </location>
</feature>
<keyword evidence="2" id="KW-1133">Transmembrane helix</keyword>
<accession>A0ABW4ZI15</accession>
<name>A0ABW4ZI15_9SPHI</name>
<organism evidence="3 4">
    <name type="scientific">Paradesertivirga mongoliensis</name>
    <dbReference type="NCBI Taxonomy" id="2100740"/>
    <lineage>
        <taxon>Bacteria</taxon>
        <taxon>Pseudomonadati</taxon>
        <taxon>Bacteroidota</taxon>
        <taxon>Sphingobacteriia</taxon>
        <taxon>Sphingobacteriales</taxon>
        <taxon>Sphingobacteriaceae</taxon>
        <taxon>Paradesertivirga</taxon>
    </lineage>
</organism>
<sequence>MENTYPEQTPKKDSNKIYFLIVVIAALLGTNVYMAYRDRKKDDLVVTITDEKSKMEVEIDKIEAELDKATNANIQLTASMQEEQDLARQKISELRDQLQKGQLTQGELAKAKKDVTQLKYLVNRYTADIDALKKENRALSFERDSLKTTVGNVSARATELEQKNTELSSKVKVASALKVANIGVTPLRIRNSGKETDVSKASTAKKLRVSFTAADNPIAEKGMHDIYMRIVDPSGNLVISDNSSLFSADGEELQYTYKTAIEFANDGKVYNIDWTNPYKFQKGTYTIVLYADGYTMGKSTLTLK</sequence>
<keyword evidence="4" id="KW-1185">Reference proteome</keyword>
<keyword evidence="1" id="KW-0175">Coiled coil</keyword>
<evidence type="ECO:0000313" key="3">
    <source>
        <dbReference type="EMBL" id="MFD2161477.1"/>
    </source>
</evidence>
<reference evidence="4" key="1">
    <citation type="journal article" date="2019" name="Int. J. Syst. Evol. Microbiol.">
        <title>The Global Catalogue of Microorganisms (GCM) 10K type strain sequencing project: providing services to taxonomists for standard genome sequencing and annotation.</title>
        <authorList>
            <consortium name="The Broad Institute Genomics Platform"/>
            <consortium name="The Broad Institute Genome Sequencing Center for Infectious Disease"/>
            <person name="Wu L."/>
            <person name="Ma J."/>
        </authorList>
    </citation>
    <scope>NUCLEOTIDE SEQUENCE [LARGE SCALE GENOMIC DNA]</scope>
    <source>
        <strain evidence="4">KCTC 42217</strain>
    </source>
</reference>
<evidence type="ECO:0008006" key="5">
    <source>
        <dbReference type="Google" id="ProtNLM"/>
    </source>
</evidence>
<evidence type="ECO:0000256" key="2">
    <source>
        <dbReference type="SAM" id="Phobius"/>
    </source>
</evidence>
<gene>
    <name evidence="3" type="ORF">ACFSJU_03680</name>
</gene>